<evidence type="ECO:0000256" key="7">
    <source>
        <dbReference type="ARBA" id="ARBA00022795"/>
    </source>
</evidence>
<keyword evidence="8" id="KW-0653">Protein transport</keyword>
<evidence type="ECO:0000256" key="2">
    <source>
        <dbReference type="ARBA" id="ARBA00004496"/>
    </source>
</evidence>
<dbReference type="EMBL" id="PYLZ01000001">
    <property type="protein sequence ID" value="PSW26575.1"/>
    <property type="molecule type" value="Genomic_DNA"/>
</dbReference>
<keyword evidence="12" id="KW-0969">Cilium</keyword>
<comment type="subcellular location">
    <subcellularLocation>
        <location evidence="2">Cytoplasm</location>
    </subcellularLocation>
</comment>
<dbReference type="PANTHER" id="PTHR34982:SF1">
    <property type="entry name" value="FLAGELLAR ASSEMBLY PROTEIN FLIH"/>
    <property type="match status" value="1"/>
</dbReference>
<organism evidence="12 13">
    <name type="scientific">Photobacterium swingsii</name>
    <dbReference type="NCBI Taxonomy" id="680026"/>
    <lineage>
        <taxon>Bacteria</taxon>
        <taxon>Pseudomonadati</taxon>
        <taxon>Pseudomonadota</taxon>
        <taxon>Gammaproteobacteria</taxon>
        <taxon>Vibrionales</taxon>
        <taxon>Vibrionaceae</taxon>
        <taxon>Photobacterium</taxon>
    </lineage>
</organism>
<dbReference type="PANTHER" id="PTHR34982">
    <property type="entry name" value="YOP PROTEINS TRANSLOCATION PROTEIN L"/>
    <property type="match status" value="1"/>
</dbReference>
<dbReference type="InterPro" id="IPR051472">
    <property type="entry name" value="T3SS_Stator/FliH"/>
</dbReference>
<evidence type="ECO:0000256" key="8">
    <source>
        <dbReference type="ARBA" id="ARBA00022927"/>
    </source>
</evidence>
<dbReference type="STRING" id="680026.AB733_16545"/>
<dbReference type="GO" id="GO:0005829">
    <property type="term" value="C:cytosol"/>
    <property type="evidence" value="ECO:0007669"/>
    <property type="project" value="TreeGrafter"/>
</dbReference>
<keyword evidence="13" id="KW-1185">Reference proteome</keyword>
<dbReference type="Pfam" id="PF02108">
    <property type="entry name" value="FliH"/>
    <property type="match status" value="1"/>
</dbReference>
<name>A0A0J8XWG5_9GAMM</name>
<evidence type="ECO:0000256" key="5">
    <source>
        <dbReference type="ARBA" id="ARBA00022448"/>
    </source>
</evidence>
<dbReference type="GO" id="GO:0015031">
    <property type="term" value="P:protein transport"/>
    <property type="evidence" value="ECO:0007669"/>
    <property type="project" value="UniProtKB-KW"/>
</dbReference>
<dbReference type="GO" id="GO:0009288">
    <property type="term" value="C:bacterial-type flagellum"/>
    <property type="evidence" value="ECO:0007669"/>
    <property type="project" value="InterPro"/>
</dbReference>
<evidence type="ECO:0000256" key="3">
    <source>
        <dbReference type="ARBA" id="ARBA00006602"/>
    </source>
</evidence>
<dbReference type="AlphaFoldDB" id="A0A0J8XWG5"/>
<dbReference type="GO" id="GO:0044781">
    <property type="term" value="P:bacterial-type flagellum organization"/>
    <property type="evidence" value="ECO:0007669"/>
    <property type="project" value="UniProtKB-KW"/>
</dbReference>
<evidence type="ECO:0000259" key="11">
    <source>
        <dbReference type="Pfam" id="PF02108"/>
    </source>
</evidence>
<keyword evidence="12" id="KW-0282">Flagellum</keyword>
<gene>
    <name evidence="12" type="ORF">C9I94_00890</name>
</gene>
<dbReference type="InterPro" id="IPR000563">
    <property type="entry name" value="Flag_FliH"/>
</dbReference>
<keyword evidence="12" id="KW-0966">Cell projection</keyword>
<evidence type="ECO:0000313" key="12">
    <source>
        <dbReference type="EMBL" id="PSW26575.1"/>
    </source>
</evidence>
<dbReference type="RefSeq" id="WP_048899769.1">
    <property type="nucleotide sequence ID" value="NZ_AP024852.1"/>
</dbReference>
<dbReference type="GO" id="GO:0071973">
    <property type="term" value="P:bacterial-type flagellum-dependent cell motility"/>
    <property type="evidence" value="ECO:0007669"/>
    <property type="project" value="InterPro"/>
</dbReference>
<comment type="function">
    <text evidence="1">Needed for flagellar regrowth and assembly.</text>
</comment>
<keyword evidence="9" id="KW-1006">Bacterial flagellum protein export</keyword>
<dbReference type="InterPro" id="IPR018035">
    <property type="entry name" value="Flagellar_FliH/T3SS_HrpE"/>
</dbReference>
<comment type="caution">
    <text evidence="12">The sequence shown here is derived from an EMBL/GenBank/DDBJ whole genome shotgun (WGS) entry which is preliminary data.</text>
</comment>
<accession>A0A0J8XWG5</accession>
<sequence>MSTDRRRGFMRVSEHQAQELERWAFPDYAEEQLAPRDNAISFDPQWEPEPLEPEEEPGPPPLTAADLDEIRQSAYEEGLSEGRTAGHSEGYELGKQEGLDAGLIEGREQGHAEGMQQGQVEIAAHVAALVKLAEQFATPLQQLDSEVEKQLVEMATSLAKELIRVEVQTNPQVILQTVREVIAELPMADRTVTLQVHPEDLEIIRDAYSDDDLEDRQWKLQAEPAMNRGDLHVQAGDSSVGFFMDDRIRQLLQQFQGVNQQHGGE</sequence>
<keyword evidence="6" id="KW-0963">Cytoplasm</keyword>
<keyword evidence="7" id="KW-1005">Bacterial flagellum biogenesis</keyword>
<keyword evidence="5" id="KW-0813">Transport</keyword>
<dbReference type="GO" id="GO:0003774">
    <property type="term" value="F:cytoskeletal motor activity"/>
    <property type="evidence" value="ECO:0007669"/>
    <property type="project" value="InterPro"/>
</dbReference>
<dbReference type="NCBIfam" id="NF004270">
    <property type="entry name" value="PRK05687.2-1"/>
    <property type="match status" value="1"/>
</dbReference>
<dbReference type="OrthoDB" id="8480773at2"/>
<dbReference type="NCBIfam" id="NF004267">
    <property type="entry name" value="PRK05687.1-3"/>
    <property type="match status" value="1"/>
</dbReference>
<dbReference type="Proteomes" id="UP000240481">
    <property type="component" value="Unassembled WGS sequence"/>
</dbReference>
<evidence type="ECO:0000313" key="13">
    <source>
        <dbReference type="Proteomes" id="UP000240481"/>
    </source>
</evidence>
<evidence type="ECO:0000256" key="4">
    <source>
        <dbReference type="ARBA" id="ARBA00016507"/>
    </source>
</evidence>
<comment type="similarity">
    <text evidence="3">Belongs to the FliH family.</text>
</comment>
<evidence type="ECO:0000256" key="1">
    <source>
        <dbReference type="ARBA" id="ARBA00003041"/>
    </source>
</evidence>
<feature type="region of interest" description="Disordered" evidence="10">
    <location>
        <begin position="34"/>
        <end position="68"/>
    </location>
</feature>
<protein>
    <recommendedName>
        <fullName evidence="4">Flagellar assembly protein FliH</fullName>
    </recommendedName>
</protein>
<proteinExistence type="inferred from homology"/>
<evidence type="ECO:0000256" key="10">
    <source>
        <dbReference type="SAM" id="MobiDB-lite"/>
    </source>
</evidence>
<dbReference type="PRINTS" id="PR01003">
    <property type="entry name" value="FLGFLIH"/>
</dbReference>
<evidence type="ECO:0000256" key="9">
    <source>
        <dbReference type="ARBA" id="ARBA00023225"/>
    </source>
</evidence>
<reference evidence="12 13" key="1">
    <citation type="submission" date="2018-01" db="EMBL/GenBank/DDBJ databases">
        <title>Whole genome sequencing of Histamine producing bacteria.</title>
        <authorList>
            <person name="Butler K."/>
        </authorList>
    </citation>
    <scope>NUCLEOTIDE SEQUENCE [LARGE SCALE GENOMIC DNA]</scope>
    <source>
        <strain evidence="12 13">DSM 24669</strain>
    </source>
</reference>
<evidence type="ECO:0000256" key="6">
    <source>
        <dbReference type="ARBA" id="ARBA00022490"/>
    </source>
</evidence>
<feature type="domain" description="Flagellar assembly protein FliH/Type III secretion system HrpE" evidence="11">
    <location>
        <begin position="125"/>
        <end position="251"/>
    </location>
</feature>